<sequence length="220" mass="23946">MRGAAILAAGVAGLAGPGAAACLTAANLDRGVVVTRQATGPTTVTRTGQGTRYQFTRRFDPDTTDGFAVDRYTDILRDGPFPIRESGSTTAVALTGQAPLDFNTTWSSDWRMSGARPRLDPLTRATRAVTEVSSSSNGLDDQRGRTRWQVTYTFLEEKSARVSGCDYRVMGITAEHRDGQTAFLDRYVYFIDLDMAVQTQWTELASGVQRTYGITGVQAR</sequence>
<organism evidence="2 3">
    <name type="scientific">Maritimibacter alkaliphilus HTCC2654</name>
    <dbReference type="NCBI Taxonomy" id="314271"/>
    <lineage>
        <taxon>Bacteria</taxon>
        <taxon>Pseudomonadati</taxon>
        <taxon>Pseudomonadota</taxon>
        <taxon>Alphaproteobacteria</taxon>
        <taxon>Rhodobacterales</taxon>
        <taxon>Roseobacteraceae</taxon>
        <taxon>Maritimibacter</taxon>
    </lineage>
</organism>
<evidence type="ECO:0000313" key="2">
    <source>
        <dbReference type="EMBL" id="EAQ13384.1"/>
    </source>
</evidence>
<dbReference type="RefSeq" id="WP_008331092.1">
    <property type="nucleotide sequence ID" value="NZ_CH902578.1"/>
</dbReference>
<evidence type="ECO:0008006" key="4">
    <source>
        <dbReference type="Google" id="ProtNLM"/>
    </source>
</evidence>
<evidence type="ECO:0000313" key="3">
    <source>
        <dbReference type="Proteomes" id="UP000002931"/>
    </source>
</evidence>
<proteinExistence type="predicted"/>
<comment type="caution">
    <text evidence="2">The sequence shown here is derived from an EMBL/GenBank/DDBJ whole genome shotgun (WGS) entry which is preliminary data.</text>
</comment>
<dbReference type="HOGENOM" id="CLU_1254690_0_0_5"/>
<protein>
    <recommendedName>
        <fullName evidence="4">Lipoprotein</fullName>
    </recommendedName>
</protein>
<dbReference type="PROSITE" id="PS51257">
    <property type="entry name" value="PROKAR_LIPOPROTEIN"/>
    <property type="match status" value="1"/>
</dbReference>
<dbReference type="EMBL" id="AAMT01000005">
    <property type="protein sequence ID" value="EAQ13384.1"/>
    <property type="molecule type" value="Genomic_DNA"/>
</dbReference>
<accession>A3VEP6</accession>
<dbReference type="Proteomes" id="UP000002931">
    <property type="component" value="Unassembled WGS sequence"/>
</dbReference>
<keyword evidence="1" id="KW-0732">Signal</keyword>
<gene>
    <name evidence="2" type="ORF">RB2654_09949</name>
</gene>
<dbReference type="AlphaFoldDB" id="A3VEP6"/>
<dbReference type="OrthoDB" id="7841011at2"/>
<reference evidence="2 3" key="1">
    <citation type="journal article" date="2010" name="J. Bacteriol.">
        <title>Genome sequences of Pelagibaca bermudensis HTCC2601T and Maritimibacter alkaliphilus HTCC2654T, the type strains of two marine Roseobacter genera.</title>
        <authorList>
            <person name="Thrash J.C."/>
            <person name="Cho J.C."/>
            <person name="Ferriera S."/>
            <person name="Johnson J."/>
            <person name="Vergin K.L."/>
            <person name="Giovannoni S.J."/>
        </authorList>
    </citation>
    <scope>NUCLEOTIDE SEQUENCE [LARGE SCALE GENOMIC DNA]</scope>
    <source>
        <strain evidence="2 3">HTCC2654</strain>
    </source>
</reference>
<dbReference type="STRING" id="314271.RB2654_09949"/>
<feature type="signal peptide" evidence="1">
    <location>
        <begin position="1"/>
        <end position="20"/>
    </location>
</feature>
<evidence type="ECO:0000256" key="1">
    <source>
        <dbReference type="SAM" id="SignalP"/>
    </source>
</evidence>
<name>A3VEP6_9RHOB</name>
<keyword evidence="3" id="KW-1185">Reference proteome</keyword>
<feature type="chain" id="PRO_5002660302" description="Lipoprotein" evidence="1">
    <location>
        <begin position="21"/>
        <end position="220"/>
    </location>
</feature>